<dbReference type="PANTHER" id="PTHR31325">
    <property type="entry name" value="OS01G0798800 PROTEIN-RELATED"/>
    <property type="match status" value="1"/>
</dbReference>
<reference evidence="3" key="1">
    <citation type="submission" date="2023-04" db="EMBL/GenBank/DDBJ databases">
        <authorList>
            <person name="Vijverberg K."/>
            <person name="Xiong W."/>
            <person name="Schranz E."/>
        </authorList>
    </citation>
    <scope>NUCLEOTIDE SEQUENCE</scope>
</reference>
<feature type="transmembrane region" description="Helical" evidence="1">
    <location>
        <begin position="309"/>
        <end position="336"/>
    </location>
</feature>
<feature type="transmembrane region" description="Helical" evidence="1">
    <location>
        <begin position="163"/>
        <end position="179"/>
    </location>
</feature>
<feature type="transmembrane region" description="Helical" evidence="1">
    <location>
        <begin position="348"/>
        <end position="369"/>
    </location>
</feature>
<dbReference type="InterPro" id="IPR007658">
    <property type="entry name" value="DUF594"/>
</dbReference>
<feature type="transmembrane region" description="Helical" evidence="1">
    <location>
        <begin position="65"/>
        <end position="89"/>
    </location>
</feature>
<feature type="transmembrane region" description="Helical" evidence="1">
    <location>
        <begin position="505"/>
        <end position="526"/>
    </location>
</feature>
<sequence>MTSIGIGLIVLTDHRKLYELIPEHVKKTWNDCALQGLILISIASQIILVFLGKLRKHNPRTRIRISLWCAYLLANAVATAALGVITRTALDVCTLSKYQKLNTSELKSFWAPFLLLHLGGPDTISAYSLEDNELWLRHLVELVFQSGVAIYILLLSWPGCSHLPLLSVVVYVAGFIKIYERVQALRLANTEHLRDSMLGSPDPGPNYPKTLEEFLLKKSQGFAMKVDVVPEGPPPVNDDAFPVGRSEVISKAYDLFQIYKRIFVDLILAFEDRDSSQSYFKRLKSSEAFSVIEIELGFAYDMLYTKASVVYTFVGFLCRVTSVILVVMVLVGFSFLCDREDYRITDIVITYLIIATAVIMEIFAAITMLRSDWTDHWLSQKNYTRNILVFPFLKNPSKPRWCNCIGQLDLLSVSLEEKPPSFLQAQKLLGIDKYRTNHRYKTYSEVSDKLKDLINRQFLDFMKDNTDPKSLCSHKGLCYYSEPDDDKDEADSDVCRTESKHISDYLLYLLTTYPVMLPIGIGMIRYRDTCAEATRFFKEKEPINGKVEASRKLLEVKCTELPPYKVKGDRSKSALFDGCRLALTLRNMEKKEMWKVMSQVWIEILAYAATHCRGFQHEQQLRKGGEFLTHVWLLMAHLGITEQLQVSQGHARARFNVS</sequence>
<dbReference type="Pfam" id="PF13968">
    <property type="entry name" value="DUF4220"/>
    <property type="match status" value="1"/>
</dbReference>
<keyword evidence="4" id="KW-1185">Reference proteome</keyword>
<gene>
    <name evidence="3" type="ORF">LSALG_LOCUS29171</name>
</gene>
<protein>
    <recommendedName>
        <fullName evidence="2">DUF4220 domain-containing protein</fullName>
    </recommendedName>
</protein>
<keyword evidence="1" id="KW-0472">Membrane</keyword>
<proteinExistence type="predicted"/>
<dbReference type="InterPro" id="IPR025315">
    <property type="entry name" value="DUF4220"/>
</dbReference>
<evidence type="ECO:0000259" key="2">
    <source>
        <dbReference type="Pfam" id="PF13968"/>
    </source>
</evidence>
<organism evidence="3 4">
    <name type="scientific">Lactuca saligna</name>
    <name type="common">Willowleaf lettuce</name>
    <dbReference type="NCBI Taxonomy" id="75948"/>
    <lineage>
        <taxon>Eukaryota</taxon>
        <taxon>Viridiplantae</taxon>
        <taxon>Streptophyta</taxon>
        <taxon>Embryophyta</taxon>
        <taxon>Tracheophyta</taxon>
        <taxon>Spermatophyta</taxon>
        <taxon>Magnoliopsida</taxon>
        <taxon>eudicotyledons</taxon>
        <taxon>Gunneridae</taxon>
        <taxon>Pentapetalae</taxon>
        <taxon>asterids</taxon>
        <taxon>campanulids</taxon>
        <taxon>Asterales</taxon>
        <taxon>Asteraceae</taxon>
        <taxon>Cichorioideae</taxon>
        <taxon>Cichorieae</taxon>
        <taxon>Lactucinae</taxon>
        <taxon>Lactuca</taxon>
    </lineage>
</organism>
<feature type="transmembrane region" description="Helical" evidence="1">
    <location>
        <begin position="33"/>
        <end position="53"/>
    </location>
</feature>
<evidence type="ECO:0000313" key="3">
    <source>
        <dbReference type="EMBL" id="CAI9289954.1"/>
    </source>
</evidence>
<evidence type="ECO:0000256" key="1">
    <source>
        <dbReference type="SAM" id="Phobius"/>
    </source>
</evidence>
<dbReference type="AlphaFoldDB" id="A0AA35ZD45"/>
<dbReference type="EMBL" id="OX465082">
    <property type="protein sequence ID" value="CAI9289954.1"/>
    <property type="molecule type" value="Genomic_DNA"/>
</dbReference>
<keyword evidence="1" id="KW-0812">Transmembrane</keyword>
<name>A0AA35ZD45_LACSI</name>
<evidence type="ECO:0000313" key="4">
    <source>
        <dbReference type="Proteomes" id="UP001177003"/>
    </source>
</evidence>
<accession>A0AA35ZD45</accession>
<feature type="domain" description="DUF4220" evidence="2">
    <location>
        <begin position="68"/>
        <end position="412"/>
    </location>
</feature>
<keyword evidence="1" id="KW-1133">Transmembrane helix</keyword>
<dbReference type="Proteomes" id="UP001177003">
    <property type="component" value="Chromosome 6"/>
</dbReference>
<dbReference type="Pfam" id="PF04578">
    <property type="entry name" value="DUF594"/>
    <property type="match status" value="1"/>
</dbReference>